<dbReference type="AlphaFoldDB" id="A0AAQ3Q9B5"/>
<evidence type="ECO:0000313" key="3">
    <source>
        <dbReference type="Proteomes" id="UP001327560"/>
    </source>
</evidence>
<dbReference type="GO" id="GO:0005739">
    <property type="term" value="C:mitochondrion"/>
    <property type="evidence" value="ECO:0007669"/>
    <property type="project" value="TreeGrafter"/>
</dbReference>
<keyword evidence="3" id="KW-1185">Reference proteome</keyword>
<evidence type="ECO:0000256" key="1">
    <source>
        <dbReference type="SAM" id="MobiDB-lite"/>
    </source>
</evidence>
<dbReference type="InterPro" id="IPR033371">
    <property type="entry name" value="ARGLU1"/>
</dbReference>
<reference evidence="2 3" key="1">
    <citation type="submission" date="2023-10" db="EMBL/GenBank/DDBJ databases">
        <title>Chromosome-scale genome assembly provides insights into flower coloration mechanisms of Canna indica.</title>
        <authorList>
            <person name="Li C."/>
        </authorList>
    </citation>
    <scope>NUCLEOTIDE SEQUENCE [LARGE SCALE GENOMIC DNA]</scope>
    <source>
        <tissue evidence="2">Flower</tissue>
    </source>
</reference>
<accession>A0AAQ3Q9B5</accession>
<evidence type="ECO:0000313" key="2">
    <source>
        <dbReference type="EMBL" id="WOL01126.1"/>
    </source>
</evidence>
<dbReference type="GO" id="GO:0045296">
    <property type="term" value="F:cadherin binding"/>
    <property type="evidence" value="ECO:0007669"/>
    <property type="project" value="TreeGrafter"/>
</dbReference>
<dbReference type="GO" id="GO:0005654">
    <property type="term" value="C:nucleoplasm"/>
    <property type="evidence" value="ECO:0007669"/>
    <property type="project" value="TreeGrafter"/>
</dbReference>
<name>A0AAQ3Q9B5_9LILI</name>
<sequence>MPRTVSRSPPYRRRRSPSPRYNSRRSRRDRSRSPYSHRRKSRSPSPRRRKSHSRSPRKWTSRSPSLRRHKRQRSRSMSISPTNKSESPSLDSIERKNALEKKRQEEEKKRLLDISSTGFSEGSYWYRFHLLYLMMQLVPALSTVHQFENSYVWIWIL</sequence>
<organism evidence="2 3">
    <name type="scientific">Canna indica</name>
    <name type="common">Indian-shot</name>
    <dbReference type="NCBI Taxonomy" id="4628"/>
    <lineage>
        <taxon>Eukaryota</taxon>
        <taxon>Viridiplantae</taxon>
        <taxon>Streptophyta</taxon>
        <taxon>Embryophyta</taxon>
        <taxon>Tracheophyta</taxon>
        <taxon>Spermatophyta</taxon>
        <taxon>Magnoliopsida</taxon>
        <taxon>Liliopsida</taxon>
        <taxon>Zingiberales</taxon>
        <taxon>Cannaceae</taxon>
        <taxon>Canna</taxon>
    </lineage>
</organism>
<feature type="compositionally biased region" description="Polar residues" evidence="1">
    <location>
        <begin position="75"/>
        <end position="90"/>
    </location>
</feature>
<dbReference type="PANTHER" id="PTHR31711">
    <property type="entry name" value="ARGININE AND GLUTAMATE-RICH PROTEIN 1"/>
    <property type="match status" value="1"/>
</dbReference>
<dbReference type="PANTHER" id="PTHR31711:SF1">
    <property type="entry name" value="ARGININE AND GLUTAMATE-RICH PROTEIN 1"/>
    <property type="match status" value="1"/>
</dbReference>
<proteinExistence type="predicted"/>
<dbReference type="EMBL" id="CP136892">
    <property type="protein sequence ID" value="WOL01126.1"/>
    <property type="molecule type" value="Genomic_DNA"/>
</dbReference>
<feature type="compositionally biased region" description="Basic and acidic residues" evidence="1">
    <location>
        <begin position="92"/>
        <end position="110"/>
    </location>
</feature>
<gene>
    <name evidence="2" type="ORF">Cni_G09840</name>
</gene>
<dbReference type="Proteomes" id="UP001327560">
    <property type="component" value="Chromosome 3"/>
</dbReference>
<protein>
    <submittedName>
        <fullName evidence="2">Uncharacterized protein</fullName>
    </submittedName>
</protein>
<feature type="region of interest" description="Disordered" evidence="1">
    <location>
        <begin position="1"/>
        <end position="110"/>
    </location>
</feature>
<feature type="compositionally biased region" description="Basic residues" evidence="1">
    <location>
        <begin position="10"/>
        <end position="74"/>
    </location>
</feature>